<gene>
    <name evidence="3" type="ORF">VI33_04455</name>
</gene>
<reference evidence="3 4" key="1">
    <citation type="submission" date="2015-03" db="EMBL/GenBank/DDBJ databases">
        <title>Comparative analysis of the OM43 clade including a novel species from Red Sea uncovers genomic and metabolic diversity among marine methylotrophs.</title>
        <authorList>
            <person name="Jimenez-Infante F."/>
            <person name="Ngugi D.K."/>
            <person name="Vinu M."/>
            <person name="Alam I."/>
            <person name="Kamau A."/>
            <person name="Blom J."/>
            <person name="Bajic V.B."/>
            <person name="Stingl U."/>
        </authorList>
    </citation>
    <scope>NUCLEOTIDE SEQUENCE [LARGE SCALE GENOMIC DNA]</scope>
    <source>
        <strain evidence="3 4">MBRSH7</strain>
    </source>
</reference>
<organism evidence="3 4">
    <name type="scientific">Methylophilales bacterium MBRS-H7</name>
    <dbReference type="NCBI Taxonomy" id="1623450"/>
    <lineage>
        <taxon>Bacteria</taxon>
        <taxon>Pseudomonadati</taxon>
        <taxon>Pseudomonadota</taxon>
        <taxon>Betaproteobacteria</taxon>
        <taxon>Nitrosomonadales</taxon>
        <taxon>OM43 clade</taxon>
    </lineage>
</organism>
<keyword evidence="4" id="KW-1185">Reference proteome</keyword>
<feature type="region of interest" description="Disordered" evidence="1">
    <location>
        <begin position="28"/>
        <end position="55"/>
    </location>
</feature>
<feature type="signal peptide" evidence="2">
    <location>
        <begin position="1"/>
        <end position="17"/>
    </location>
</feature>
<feature type="compositionally biased region" description="Low complexity" evidence="1">
    <location>
        <begin position="37"/>
        <end position="55"/>
    </location>
</feature>
<keyword evidence="2" id="KW-0732">Signal</keyword>
<accession>A0A0H4J2J0</accession>
<dbReference type="EMBL" id="CP011002">
    <property type="protein sequence ID" value="AKO65968.1"/>
    <property type="molecule type" value="Genomic_DNA"/>
</dbReference>
<evidence type="ECO:0000256" key="2">
    <source>
        <dbReference type="SAM" id="SignalP"/>
    </source>
</evidence>
<name>A0A0H4J2J0_9PROT</name>
<proteinExistence type="predicted"/>
<evidence type="ECO:0000313" key="4">
    <source>
        <dbReference type="Proteomes" id="UP000066549"/>
    </source>
</evidence>
<protein>
    <submittedName>
        <fullName evidence="3">Uncharacterized protein</fullName>
    </submittedName>
</protein>
<evidence type="ECO:0000313" key="3">
    <source>
        <dbReference type="EMBL" id="AKO65968.1"/>
    </source>
</evidence>
<dbReference type="AlphaFoldDB" id="A0A0H4J2J0"/>
<evidence type="ECO:0000256" key="1">
    <source>
        <dbReference type="SAM" id="MobiDB-lite"/>
    </source>
</evidence>
<dbReference type="Proteomes" id="UP000066549">
    <property type="component" value="Chromosome"/>
</dbReference>
<sequence length="96" mass="10986">MKKLMLVLAIISFSAFAGVTSWEDSPYNWENSEHNWDNSSNNWENSPNNWENNPNNWNSDRVIRDNDGNATGYAVPNSNGVTNIYDLDGNREGYVR</sequence>
<feature type="chain" id="PRO_5005206285" evidence="2">
    <location>
        <begin position="18"/>
        <end position="96"/>
    </location>
</feature>